<accession>A0A9P0HEV1</accession>
<proteinExistence type="predicted"/>
<dbReference type="EMBL" id="OV725080">
    <property type="protein sequence ID" value="CAH1400356.1"/>
    <property type="molecule type" value="Genomic_DNA"/>
</dbReference>
<sequence>MANRKWILLIFILYVVVLPLVYIMKEGMKQEFAELQEERRADMDSFYNYIVFLLSFQALVRSVGNYNLYGPGRRGNNLRPRLTWSVFANMFFSYVFFLVTNLWGLELFHALKEAKQQRELKVCKNLTRIAYTTGLYCYDFIPKYLNYYDFIEEVEVTVESCLK</sequence>
<evidence type="ECO:0000313" key="2">
    <source>
        <dbReference type="EMBL" id="CAH1400356.1"/>
    </source>
</evidence>
<keyword evidence="3" id="KW-1185">Reference proteome</keyword>
<keyword evidence="1" id="KW-0472">Membrane</keyword>
<dbReference type="OrthoDB" id="10516339at2759"/>
<keyword evidence="1" id="KW-1133">Transmembrane helix</keyword>
<gene>
    <name evidence="2" type="ORF">NEZAVI_LOCUS9618</name>
</gene>
<feature type="transmembrane region" description="Helical" evidence="1">
    <location>
        <begin position="46"/>
        <end position="64"/>
    </location>
</feature>
<name>A0A9P0HEV1_NEZVI</name>
<protein>
    <submittedName>
        <fullName evidence="2">Uncharacterized protein</fullName>
    </submittedName>
</protein>
<dbReference type="Proteomes" id="UP001152798">
    <property type="component" value="Chromosome 4"/>
</dbReference>
<feature type="transmembrane region" description="Helical" evidence="1">
    <location>
        <begin position="84"/>
        <end position="108"/>
    </location>
</feature>
<organism evidence="2 3">
    <name type="scientific">Nezara viridula</name>
    <name type="common">Southern green stink bug</name>
    <name type="synonym">Cimex viridulus</name>
    <dbReference type="NCBI Taxonomy" id="85310"/>
    <lineage>
        <taxon>Eukaryota</taxon>
        <taxon>Metazoa</taxon>
        <taxon>Ecdysozoa</taxon>
        <taxon>Arthropoda</taxon>
        <taxon>Hexapoda</taxon>
        <taxon>Insecta</taxon>
        <taxon>Pterygota</taxon>
        <taxon>Neoptera</taxon>
        <taxon>Paraneoptera</taxon>
        <taxon>Hemiptera</taxon>
        <taxon>Heteroptera</taxon>
        <taxon>Panheteroptera</taxon>
        <taxon>Pentatomomorpha</taxon>
        <taxon>Pentatomoidea</taxon>
        <taxon>Pentatomidae</taxon>
        <taxon>Pentatominae</taxon>
        <taxon>Nezara</taxon>
    </lineage>
</organism>
<evidence type="ECO:0000256" key="1">
    <source>
        <dbReference type="SAM" id="Phobius"/>
    </source>
</evidence>
<keyword evidence="1" id="KW-0812">Transmembrane</keyword>
<reference evidence="2" key="1">
    <citation type="submission" date="2022-01" db="EMBL/GenBank/DDBJ databases">
        <authorList>
            <person name="King R."/>
        </authorList>
    </citation>
    <scope>NUCLEOTIDE SEQUENCE</scope>
</reference>
<feature type="transmembrane region" description="Helical" evidence="1">
    <location>
        <begin position="6"/>
        <end position="25"/>
    </location>
</feature>
<dbReference type="AlphaFoldDB" id="A0A9P0HEV1"/>
<evidence type="ECO:0000313" key="3">
    <source>
        <dbReference type="Proteomes" id="UP001152798"/>
    </source>
</evidence>